<dbReference type="eggNOG" id="ENOG5033AMQ">
    <property type="taxonomic scope" value="Bacteria"/>
</dbReference>
<proteinExistence type="predicted"/>
<keyword evidence="3" id="KW-1185">Reference proteome</keyword>
<name>L0D7P1_SINAD</name>
<accession>L0D7P1</accession>
<evidence type="ECO:0000256" key="1">
    <source>
        <dbReference type="SAM" id="Phobius"/>
    </source>
</evidence>
<reference evidence="2 3" key="1">
    <citation type="submission" date="2012-02" db="EMBL/GenBank/DDBJ databases">
        <title>Complete sequence of chromosome of Singulisphaera acidiphila DSM 18658.</title>
        <authorList>
            <consortium name="US DOE Joint Genome Institute (JGI-PGF)"/>
            <person name="Lucas S."/>
            <person name="Copeland A."/>
            <person name="Lapidus A."/>
            <person name="Glavina del Rio T."/>
            <person name="Dalin E."/>
            <person name="Tice H."/>
            <person name="Bruce D."/>
            <person name="Goodwin L."/>
            <person name="Pitluck S."/>
            <person name="Peters L."/>
            <person name="Ovchinnikova G."/>
            <person name="Chertkov O."/>
            <person name="Kyrpides N."/>
            <person name="Mavromatis K."/>
            <person name="Ivanova N."/>
            <person name="Brettin T."/>
            <person name="Detter J.C."/>
            <person name="Han C."/>
            <person name="Larimer F."/>
            <person name="Land M."/>
            <person name="Hauser L."/>
            <person name="Markowitz V."/>
            <person name="Cheng J.-F."/>
            <person name="Hugenholtz P."/>
            <person name="Woyke T."/>
            <person name="Wu D."/>
            <person name="Tindall B."/>
            <person name="Pomrenke H."/>
            <person name="Brambilla E."/>
            <person name="Klenk H.-P."/>
            <person name="Eisen J.A."/>
        </authorList>
    </citation>
    <scope>NUCLEOTIDE SEQUENCE [LARGE SCALE GENOMIC DNA]</scope>
    <source>
        <strain evidence="3">ATCC BAA-1392 / DSM 18658 / VKM B-2454 / MOB10</strain>
    </source>
</reference>
<dbReference type="EMBL" id="CP003364">
    <property type="protein sequence ID" value="AGA25272.1"/>
    <property type="molecule type" value="Genomic_DNA"/>
</dbReference>
<dbReference type="HOGENOM" id="CLU_1467270_0_0_0"/>
<keyword evidence="1" id="KW-1133">Transmembrane helix</keyword>
<evidence type="ECO:0000313" key="3">
    <source>
        <dbReference type="Proteomes" id="UP000010798"/>
    </source>
</evidence>
<dbReference type="Proteomes" id="UP000010798">
    <property type="component" value="Chromosome"/>
</dbReference>
<feature type="transmembrane region" description="Helical" evidence="1">
    <location>
        <begin position="28"/>
        <end position="49"/>
    </location>
</feature>
<keyword evidence="1" id="KW-0472">Membrane</keyword>
<dbReference type="KEGG" id="saci:Sinac_0865"/>
<gene>
    <name evidence="2" type="ordered locus">Sinac_0865</name>
</gene>
<dbReference type="AlphaFoldDB" id="L0D7P1"/>
<protein>
    <submittedName>
        <fullName evidence="2">Uncharacterized protein</fullName>
    </submittedName>
</protein>
<dbReference type="RefSeq" id="WP_015244450.1">
    <property type="nucleotide sequence ID" value="NC_019892.1"/>
</dbReference>
<evidence type="ECO:0000313" key="2">
    <source>
        <dbReference type="EMBL" id="AGA25272.1"/>
    </source>
</evidence>
<sequence length="184" mass="19139">MRHPFDGLNTPCNEDLATSATRTDRRSVLTWIFTAAAGVVTTLLGRTASAQSNIDQRRRQPTTFALGEEGGIPQSPPRRYPFSTTRRWGEAGRVTTFAFGEEGGVTTTYATGEEGGATTYAFGEEGGVTTTYAAGEEGGATTYAVGEEGGVTTYAAGEEGGATTYAVGEEGGVTSFPPLRKAGS</sequence>
<organism evidence="2 3">
    <name type="scientific">Singulisphaera acidiphila (strain ATCC BAA-1392 / DSM 18658 / VKM B-2454 / MOB10)</name>
    <dbReference type="NCBI Taxonomy" id="886293"/>
    <lineage>
        <taxon>Bacteria</taxon>
        <taxon>Pseudomonadati</taxon>
        <taxon>Planctomycetota</taxon>
        <taxon>Planctomycetia</taxon>
        <taxon>Isosphaerales</taxon>
        <taxon>Isosphaeraceae</taxon>
        <taxon>Singulisphaera</taxon>
    </lineage>
</organism>
<keyword evidence="1" id="KW-0812">Transmembrane</keyword>